<dbReference type="PANTHER" id="PTHR42745:SF1">
    <property type="entry name" value="ARABINOSE 5-PHOSPHATE ISOMERASE KDSD"/>
    <property type="match status" value="1"/>
</dbReference>
<dbReference type="InterPro" id="IPR001347">
    <property type="entry name" value="SIS_dom"/>
</dbReference>
<evidence type="ECO:0000313" key="3">
    <source>
        <dbReference type="Proteomes" id="UP000823928"/>
    </source>
</evidence>
<reference evidence="2" key="2">
    <citation type="journal article" date="2021" name="PeerJ">
        <title>Extensive microbial diversity within the chicken gut microbiome revealed by metagenomics and culture.</title>
        <authorList>
            <person name="Gilroy R."/>
            <person name="Ravi A."/>
            <person name="Getino M."/>
            <person name="Pursley I."/>
            <person name="Horton D.L."/>
            <person name="Alikhan N.F."/>
            <person name="Baker D."/>
            <person name="Gharbi K."/>
            <person name="Hall N."/>
            <person name="Watson M."/>
            <person name="Adriaenssens E.M."/>
            <person name="Foster-Nyarko E."/>
            <person name="Jarju S."/>
            <person name="Secka A."/>
            <person name="Antonio M."/>
            <person name="Oren A."/>
            <person name="Chaudhuri R.R."/>
            <person name="La Ragione R."/>
            <person name="Hildebrand F."/>
            <person name="Pallen M.J."/>
        </authorList>
    </citation>
    <scope>NUCLEOTIDE SEQUENCE</scope>
    <source>
        <strain evidence="2">6276</strain>
    </source>
</reference>
<dbReference type="CDD" id="cd05014">
    <property type="entry name" value="SIS_Kpsf"/>
    <property type="match status" value="1"/>
</dbReference>
<name>A0A9D1JPM6_9BACT</name>
<sequence length="196" mass="21538">MLKEYIIAERDALNVMLEELDENYEEVITLLEKCKGKIVFMGIGKSGHIARKLSATFSSLGITSIFVHSSEAMHGDLGMLVKGDIAILISNSGNTQEVCQNIAPLRHNGIITVALTSGKDSQLAKECDYTLLYPHMQEADHLKLAPTVSSTLALVLGDAIACEIAARHKFTREQFYSFHPNGAIGESLKKECMRKN</sequence>
<dbReference type="Proteomes" id="UP000823928">
    <property type="component" value="Unassembled WGS sequence"/>
</dbReference>
<dbReference type="InterPro" id="IPR050986">
    <property type="entry name" value="GutQ/KpsF_isomerases"/>
</dbReference>
<dbReference type="GO" id="GO:0097367">
    <property type="term" value="F:carbohydrate derivative binding"/>
    <property type="evidence" value="ECO:0007669"/>
    <property type="project" value="InterPro"/>
</dbReference>
<dbReference type="InterPro" id="IPR046348">
    <property type="entry name" value="SIS_dom_sf"/>
</dbReference>
<dbReference type="InterPro" id="IPR035474">
    <property type="entry name" value="SIS_Kpsf"/>
</dbReference>
<evidence type="ECO:0000313" key="2">
    <source>
        <dbReference type="EMBL" id="HIS37400.1"/>
    </source>
</evidence>
<organism evidence="2 3">
    <name type="scientific">Candidatus Scatousia excrementigallinarum</name>
    <dbReference type="NCBI Taxonomy" id="2840935"/>
    <lineage>
        <taxon>Bacteria</taxon>
        <taxon>Candidatus Scatousia</taxon>
    </lineage>
</organism>
<accession>A0A9D1JPM6</accession>
<dbReference type="SUPFAM" id="SSF53697">
    <property type="entry name" value="SIS domain"/>
    <property type="match status" value="1"/>
</dbReference>
<dbReference type="AlphaFoldDB" id="A0A9D1JPM6"/>
<dbReference type="PANTHER" id="PTHR42745">
    <property type="match status" value="1"/>
</dbReference>
<dbReference type="GO" id="GO:1901135">
    <property type="term" value="P:carbohydrate derivative metabolic process"/>
    <property type="evidence" value="ECO:0007669"/>
    <property type="project" value="InterPro"/>
</dbReference>
<dbReference type="Gene3D" id="3.40.50.10490">
    <property type="entry name" value="Glucose-6-phosphate isomerase like protein, domain 1"/>
    <property type="match status" value="1"/>
</dbReference>
<evidence type="ECO:0000259" key="1">
    <source>
        <dbReference type="PROSITE" id="PS51464"/>
    </source>
</evidence>
<comment type="caution">
    <text evidence="2">The sequence shown here is derived from an EMBL/GenBank/DDBJ whole genome shotgun (WGS) entry which is preliminary data.</text>
</comment>
<feature type="domain" description="SIS" evidence="1">
    <location>
        <begin position="27"/>
        <end position="170"/>
    </location>
</feature>
<dbReference type="EMBL" id="DVIU01000251">
    <property type="protein sequence ID" value="HIS37400.1"/>
    <property type="molecule type" value="Genomic_DNA"/>
</dbReference>
<dbReference type="PROSITE" id="PS51464">
    <property type="entry name" value="SIS"/>
    <property type="match status" value="1"/>
</dbReference>
<proteinExistence type="predicted"/>
<gene>
    <name evidence="2" type="ORF">IAC10_12395</name>
</gene>
<dbReference type="Pfam" id="PF01380">
    <property type="entry name" value="SIS"/>
    <property type="match status" value="1"/>
</dbReference>
<reference evidence="2" key="1">
    <citation type="submission" date="2020-10" db="EMBL/GenBank/DDBJ databases">
        <authorList>
            <person name="Gilroy R."/>
        </authorList>
    </citation>
    <scope>NUCLEOTIDE SEQUENCE</scope>
    <source>
        <strain evidence="2">6276</strain>
    </source>
</reference>
<protein>
    <submittedName>
        <fullName evidence="2">SIS domain-containing protein</fullName>
    </submittedName>
</protein>